<dbReference type="Proteomes" id="UP000578352">
    <property type="component" value="Unassembled WGS sequence"/>
</dbReference>
<protein>
    <submittedName>
        <fullName evidence="2">Diguanylate cyclase (GGDEF)-like protein</fullName>
    </submittedName>
</protein>
<dbReference type="SUPFAM" id="SSF55785">
    <property type="entry name" value="PYP-like sensor domain (PAS domain)"/>
    <property type="match status" value="1"/>
</dbReference>
<dbReference type="SUPFAM" id="SSF55073">
    <property type="entry name" value="Nucleotide cyclase"/>
    <property type="match status" value="1"/>
</dbReference>
<sequence>MRAVPADEFPCALARLDAAGNLLEANELFLAWTGLDRESLPGRPAAAFVDASTWDGSDLGVLRHTDGSRRHVLVTRSRSADGELVALMDASARAAYEGELTQSWALQERTRVRLELVIEASIAFSAASSEADLSRILAGTTARAYQAEQSAVFLRDEQDAFRLVAGTDPLQGAIDTQAVLSRFADTGRVQTVSGVGAARAISPALADAFVAGGVHSILVAPIRHDDVRFGVFVCYFLHPRQFDSEAAPLADALAGQAAQIATSLRLQHQLEQAAMHDEVTGLPNRRRLEAHLLEYPTEVDLDRGGSAIAALFIDLDGFKTVNDEYGHHAGDQLLNEVGVRIRHAVRQQDFVSRYGGDEFVVVCEVPDSGSAHDIAERIRTAIDQPFAGLPPTLPIRASIGLAVAGDRDRGWNPDGLIRLADHAMYTAKNAGGNRIVQLSAV</sequence>
<evidence type="ECO:0000259" key="1">
    <source>
        <dbReference type="PROSITE" id="PS50887"/>
    </source>
</evidence>
<dbReference type="InterPro" id="IPR029787">
    <property type="entry name" value="Nucleotide_cyclase"/>
</dbReference>
<dbReference type="SMART" id="SM00267">
    <property type="entry name" value="GGDEF"/>
    <property type="match status" value="1"/>
</dbReference>
<dbReference type="EMBL" id="JACCFL010000001">
    <property type="protein sequence ID" value="NYJ22646.1"/>
    <property type="molecule type" value="Genomic_DNA"/>
</dbReference>
<gene>
    <name evidence="2" type="ORF">HNR13_000933</name>
</gene>
<dbReference type="Pfam" id="PF00990">
    <property type="entry name" value="GGDEF"/>
    <property type="match status" value="1"/>
</dbReference>
<proteinExistence type="predicted"/>
<dbReference type="CDD" id="cd01949">
    <property type="entry name" value="GGDEF"/>
    <property type="match status" value="1"/>
</dbReference>
<evidence type="ECO:0000313" key="2">
    <source>
        <dbReference type="EMBL" id="NYJ22646.1"/>
    </source>
</evidence>
<dbReference type="Gene3D" id="3.30.450.40">
    <property type="match status" value="1"/>
</dbReference>
<dbReference type="Gene3D" id="3.30.70.270">
    <property type="match status" value="1"/>
</dbReference>
<evidence type="ECO:0000313" key="3">
    <source>
        <dbReference type="Proteomes" id="UP000578352"/>
    </source>
</evidence>
<comment type="caution">
    <text evidence="2">The sequence shown here is derived from an EMBL/GenBank/DDBJ whole genome shotgun (WGS) entry which is preliminary data.</text>
</comment>
<dbReference type="SUPFAM" id="SSF55781">
    <property type="entry name" value="GAF domain-like"/>
    <property type="match status" value="1"/>
</dbReference>
<dbReference type="PANTHER" id="PTHR46663">
    <property type="entry name" value="DIGUANYLATE CYCLASE DGCT-RELATED"/>
    <property type="match status" value="1"/>
</dbReference>
<dbReference type="InterPro" id="IPR035965">
    <property type="entry name" value="PAS-like_dom_sf"/>
</dbReference>
<dbReference type="PANTHER" id="PTHR46663:SF4">
    <property type="entry name" value="DIGUANYLATE CYCLASE DGCT-RELATED"/>
    <property type="match status" value="1"/>
</dbReference>
<dbReference type="PROSITE" id="PS50887">
    <property type="entry name" value="GGDEF"/>
    <property type="match status" value="1"/>
</dbReference>
<dbReference type="RefSeq" id="WP_179604671.1">
    <property type="nucleotide sequence ID" value="NZ_BAABEH010000001.1"/>
</dbReference>
<dbReference type="InterPro" id="IPR052163">
    <property type="entry name" value="DGC-Regulatory_Protein"/>
</dbReference>
<dbReference type="InterPro" id="IPR000160">
    <property type="entry name" value="GGDEF_dom"/>
</dbReference>
<reference evidence="2 3" key="1">
    <citation type="submission" date="2020-07" db="EMBL/GenBank/DDBJ databases">
        <title>Sequencing the genomes of 1000 actinobacteria strains.</title>
        <authorList>
            <person name="Klenk H.-P."/>
        </authorList>
    </citation>
    <scope>NUCLEOTIDE SEQUENCE [LARGE SCALE GENOMIC DNA]</scope>
    <source>
        <strain evidence="2 3">DSM 15165</strain>
    </source>
</reference>
<dbReference type="InterPro" id="IPR029016">
    <property type="entry name" value="GAF-like_dom_sf"/>
</dbReference>
<organism evidence="2 3">
    <name type="scientific">Leifsonia shinshuensis</name>
    <dbReference type="NCBI Taxonomy" id="150026"/>
    <lineage>
        <taxon>Bacteria</taxon>
        <taxon>Bacillati</taxon>
        <taxon>Actinomycetota</taxon>
        <taxon>Actinomycetes</taxon>
        <taxon>Micrococcales</taxon>
        <taxon>Microbacteriaceae</taxon>
        <taxon>Leifsonia</taxon>
    </lineage>
</organism>
<dbReference type="SMART" id="SM00065">
    <property type="entry name" value="GAF"/>
    <property type="match status" value="1"/>
</dbReference>
<dbReference type="InterPro" id="IPR043128">
    <property type="entry name" value="Rev_trsase/Diguanyl_cyclase"/>
</dbReference>
<accession>A0A853CP59</accession>
<dbReference type="AlphaFoldDB" id="A0A853CP59"/>
<name>A0A853CP59_9MICO</name>
<dbReference type="FunFam" id="3.30.70.270:FF:000001">
    <property type="entry name" value="Diguanylate cyclase domain protein"/>
    <property type="match status" value="1"/>
</dbReference>
<feature type="domain" description="GGDEF" evidence="1">
    <location>
        <begin position="306"/>
        <end position="440"/>
    </location>
</feature>
<dbReference type="NCBIfam" id="TIGR00254">
    <property type="entry name" value="GGDEF"/>
    <property type="match status" value="1"/>
</dbReference>
<dbReference type="InterPro" id="IPR003018">
    <property type="entry name" value="GAF"/>
</dbReference>
<dbReference type="Pfam" id="PF13492">
    <property type="entry name" value="GAF_3"/>
    <property type="match status" value="1"/>
</dbReference>